<proteinExistence type="predicted"/>
<dbReference type="AlphaFoldDB" id="A0A182TA07"/>
<organism evidence="2 3">
    <name type="scientific">Anopheles maculatus</name>
    <dbReference type="NCBI Taxonomy" id="74869"/>
    <lineage>
        <taxon>Eukaryota</taxon>
        <taxon>Metazoa</taxon>
        <taxon>Ecdysozoa</taxon>
        <taxon>Arthropoda</taxon>
        <taxon>Hexapoda</taxon>
        <taxon>Insecta</taxon>
        <taxon>Pterygota</taxon>
        <taxon>Neoptera</taxon>
        <taxon>Endopterygota</taxon>
        <taxon>Diptera</taxon>
        <taxon>Nematocera</taxon>
        <taxon>Culicoidea</taxon>
        <taxon>Culicidae</taxon>
        <taxon>Anophelinae</taxon>
        <taxon>Anopheles</taxon>
        <taxon>Anopheles maculatus group</taxon>
    </lineage>
</organism>
<dbReference type="VEuPathDB" id="VectorBase:AMAM022650"/>
<evidence type="ECO:0000313" key="2">
    <source>
        <dbReference type="EnsemblMetazoa" id="AMAM022650-PA"/>
    </source>
</evidence>
<feature type="region of interest" description="Disordered" evidence="1">
    <location>
        <begin position="62"/>
        <end position="88"/>
    </location>
</feature>
<reference evidence="2" key="2">
    <citation type="submission" date="2020-05" db="UniProtKB">
        <authorList>
            <consortium name="EnsemblMetazoa"/>
        </authorList>
    </citation>
    <scope>IDENTIFICATION</scope>
    <source>
        <strain evidence="2">maculatus3</strain>
    </source>
</reference>
<keyword evidence="3" id="KW-1185">Reference proteome</keyword>
<dbReference type="EnsemblMetazoa" id="AMAM022650-RA">
    <property type="protein sequence ID" value="AMAM022650-PA"/>
    <property type="gene ID" value="AMAM022650"/>
</dbReference>
<reference evidence="3" key="1">
    <citation type="submission" date="2013-09" db="EMBL/GenBank/DDBJ databases">
        <title>The Genome Sequence of Anopheles maculatus species B.</title>
        <authorList>
            <consortium name="The Broad Institute Genomics Platform"/>
            <person name="Neafsey D.E."/>
            <person name="Besansky N."/>
            <person name="Howell P."/>
            <person name="Walton C."/>
            <person name="Young S.K."/>
            <person name="Zeng Q."/>
            <person name="Gargeya S."/>
            <person name="Fitzgerald M."/>
            <person name="Haas B."/>
            <person name="Abouelleil A."/>
            <person name="Allen A.W."/>
            <person name="Alvarado L."/>
            <person name="Arachchi H.M."/>
            <person name="Berlin A.M."/>
            <person name="Chapman S.B."/>
            <person name="Gainer-Dewar J."/>
            <person name="Goldberg J."/>
            <person name="Griggs A."/>
            <person name="Gujja S."/>
            <person name="Hansen M."/>
            <person name="Howarth C."/>
            <person name="Imamovic A."/>
            <person name="Ireland A."/>
            <person name="Larimer J."/>
            <person name="McCowan C."/>
            <person name="Murphy C."/>
            <person name="Pearson M."/>
            <person name="Poon T.W."/>
            <person name="Priest M."/>
            <person name="Roberts A."/>
            <person name="Saif S."/>
            <person name="Shea T."/>
            <person name="Sisk P."/>
            <person name="Sykes S."/>
            <person name="Wortman J."/>
            <person name="Nusbaum C."/>
            <person name="Birren B."/>
        </authorList>
    </citation>
    <scope>NUCLEOTIDE SEQUENCE [LARGE SCALE GENOMIC DNA]</scope>
    <source>
        <strain evidence="3">maculatus3</strain>
    </source>
</reference>
<evidence type="ECO:0000313" key="3">
    <source>
        <dbReference type="Proteomes" id="UP000075901"/>
    </source>
</evidence>
<sequence>MLELLDPDIVGEVHFTRPATAATTRSALEAIKKKFELAAATASAAANEKLLLEKAKETKTKVVGSAGVPSTPDGAEPSPAKPPPASGLIDSRECAKPAKKVSSAFRPLIPQLYHTPIAVSLARAIWLIASYRLARWFLKNGGKHKPRFLVF</sequence>
<name>A0A182TA07_9DIPT</name>
<dbReference type="Proteomes" id="UP000075901">
    <property type="component" value="Unassembled WGS sequence"/>
</dbReference>
<accession>A0A182TA07</accession>
<evidence type="ECO:0000256" key="1">
    <source>
        <dbReference type="SAM" id="MobiDB-lite"/>
    </source>
</evidence>
<protein>
    <submittedName>
        <fullName evidence="2">Uncharacterized protein</fullName>
    </submittedName>
</protein>